<evidence type="ECO:0000256" key="6">
    <source>
        <dbReference type="ARBA" id="ARBA00023242"/>
    </source>
</evidence>
<dbReference type="InterPro" id="IPR040223">
    <property type="entry name" value="PAR_bZIP"/>
</dbReference>
<keyword evidence="3" id="KW-0805">Transcription regulation</keyword>
<sequence length="378" mass="43177">MSSYNSCATYTLLQSSFRYAKPQLPLGSFNHQNFNHSSNYTTGQSAIPSSISKSLPPTTSSNNGNNHTFNWHYPVKTDGTIARRNCMRESLSRHGTTCYPEIRSTIVKEESSKYSDDEQNNLSAFLGPNLWEKSSGADFKLEYMDLDEFLVENGIPLDPVNDSLDSNDKNTASDVSLDSFVQSPEQLNLKVKDEDLHSVSSDSTAYKQEDNELIPEDDDDQEDDEDEDEDEDEDDDEDDDDDSNCNSDVFEPPKPGRSQVPGKNGFDPAKRKFSSDELKPQPLVKKSKKIFVPLERKDEKYWARRKKNNIAAKRSRDARRVKENQIALRANFLESENQNLREKMAKVLKDMTQIKKEKDTLKSDNDFLRKQLSKYSCQ</sequence>
<evidence type="ECO:0000256" key="1">
    <source>
        <dbReference type="ARBA" id="ARBA00004123"/>
    </source>
</evidence>
<dbReference type="InterPro" id="IPR004827">
    <property type="entry name" value="bZIP"/>
</dbReference>
<comment type="subcellular location">
    <subcellularLocation>
        <location evidence="1">Nucleus</location>
    </subcellularLocation>
</comment>
<dbReference type="KEGG" id="osn:115213110"/>
<reference evidence="8" key="1">
    <citation type="submission" date="2025-08" db="UniProtKB">
        <authorList>
            <consortium name="RefSeq"/>
        </authorList>
    </citation>
    <scope>IDENTIFICATION</scope>
</reference>
<dbReference type="GO" id="GO:0000978">
    <property type="term" value="F:RNA polymerase II cis-regulatory region sequence-specific DNA binding"/>
    <property type="evidence" value="ECO:0007669"/>
    <property type="project" value="TreeGrafter"/>
</dbReference>
<dbReference type="GO" id="GO:0000981">
    <property type="term" value="F:DNA-binding transcription factor activity, RNA polymerase II-specific"/>
    <property type="evidence" value="ECO:0007669"/>
    <property type="project" value="TreeGrafter"/>
</dbReference>
<dbReference type="PROSITE" id="PS50217">
    <property type="entry name" value="BZIP"/>
    <property type="match status" value="1"/>
</dbReference>
<dbReference type="RefSeq" id="XP_029637897.1">
    <property type="nucleotide sequence ID" value="XM_029782037.2"/>
</dbReference>
<dbReference type="SMART" id="SM00338">
    <property type="entry name" value="BRLZ"/>
    <property type="match status" value="1"/>
</dbReference>
<dbReference type="Pfam" id="PF07716">
    <property type="entry name" value="bZIP_2"/>
    <property type="match status" value="1"/>
</dbReference>
<evidence type="ECO:0000256" key="5">
    <source>
        <dbReference type="ARBA" id="ARBA00023163"/>
    </source>
</evidence>
<keyword evidence="7" id="KW-1185">Reference proteome</keyword>
<evidence type="ECO:0000256" key="2">
    <source>
        <dbReference type="ARBA" id="ARBA00009208"/>
    </source>
</evidence>
<accession>A0A6P7SHM8</accession>
<evidence type="ECO:0000256" key="4">
    <source>
        <dbReference type="ARBA" id="ARBA00023125"/>
    </source>
</evidence>
<dbReference type="InterPro" id="IPR046347">
    <property type="entry name" value="bZIP_sf"/>
</dbReference>
<organism evidence="7 8">
    <name type="scientific">Octopus sinensis</name>
    <name type="common">East Asian common octopus</name>
    <dbReference type="NCBI Taxonomy" id="2607531"/>
    <lineage>
        <taxon>Eukaryota</taxon>
        <taxon>Metazoa</taxon>
        <taxon>Spiralia</taxon>
        <taxon>Lophotrochozoa</taxon>
        <taxon>Mollusca</taxon>
        <taxon>Cephalopoda</taxon>
        <taxon>Coleoidea</taxon>
        <taxon>Octopodiformes</taxon>
        <taxon>Octopoda</taxon>
        <taxon>Incirrata</taxon>
        <taxon>Octopodidae</taxon>
        <taxon>Octopus</taxon>
    </lineage>
</organism>
<dbReference type="Gene3D" id="1.20.5.170">
    <property type="match status" value="1"/>
</dbReference>
<proteinExistence type="inferred from homology"/>
<evidence type="ECO:0000256" key="3">
    <source>
        <dbReference type="ARBA" id="ARBA00023015"/>
    </source>
</evidence>
<keyword evidence="4" id="KW-0238">DNA-binding</keyword>
<comment type="similarity">
    <text evidence="2">Belongs to the bZIP family. PAR subfamily.</text>
</comment>
<dbReference type="FunFam" id="1.20.5.170:FF:000007">
    <property type="entry name" value="hepatic leukemia factor isoform X2"/>
    <property type="match status" value="1"/>
</dbReference>
<name>A0A6P7SHM8_9MOLL</name>
<dbReference type="PANTHER" id="PTHR11988:SF27">
    <property type="entry name" value="GH27708P"/>
    <property type="match status" value="1"/>
</dbReference>
<dbReference type="Proteomes" id="UP000515154">
    <property type="component" value="Linkage group LG6"/>
</dbReference>
<keyword evidence="6" id="KW-0539">Nucleus</keyword>
<dbReference type="AlphaFoldDB" id="A0A6P7SHM8"/>
<protein>
    <submittedName>
        <fullName evidence="8">Thyrotroph embryonic factor isoform X1</fullName>
    </submittedName>
</protein>
<keyword evidence="5" id="KW-0804">Transcription</keyword>
<dbReference type="SUPFAM" id="SSF57959">
    <property type="entry name" value="Leucine zipper domain"/>
    <property type="match status" value="1"/>
</dbReference>
<dbReference type="PANTHER" id="PTHR11988">
    <property type="entry name" value="THYROTROPH EMBRYONIC FACTOR RELATED"/>
    <property type="match status" value="1"/>
</dbReference>
<evidence type="ECO:0000313" key="8">
    <source>
        <dbReference type="RefSeq" id="XP_029637897.1"/>
    </source>
</evidence>
<dbReference type="CDD" id="cd14695">
    <property type="entry name" value="bZIP_HLF"/>
    <property type="match status" value="1"/>
</dbReference>
<gene>
    <name evidence="8" type="primary">LOC115213110</name>
</gene>
<evidence type="ECO:0000313" key="7">
    <source>
        <dbReference type="Proteomes" id="UP000515154"/>
    </source>
</evidence>
<dbReference type="GO" id="GO:0005634">
    <property type="term" value="C:nucleus"/>
    <property type="evidence" value="ECO:0007669"/>
    <property type="project" value="UniProtKB-SubCell"/>
</dbReference>